<protein>
    <submittedName>
        <fullName evidence="2">Uncharacterized protein</fullName>
    </submittedName>
</protein>
<reference evidence="2 3" key="1">
    <citation type="journal article" date="2013" name="Curr. Biol.">
        <title>The Genome of the Foraminiferan Reticulomyxa filosa.</title>
        <authorList>
            <person name="Glockner G."/>
            <person name="Hulsmann N."/>
            <person name="Schleicher M."/>
            <person name="Noegel A.A."/>
            <person name="Eichinger L."/>
            <person name="Gallinger C."/>
            <person name="Pawlowski J."/>
            <person name="Sierra R."/>
            <person name="Euteneuer U."/>
            <person name="Pillet L."/>
            <person name="Moustafa A."/>
            <person name="Platzer M."/>
            <person name="Groth M."/>
            <person name="Szafranski K."/>
            <person name="Schliwa M."/>
        </authorList>
    </citation>
    <scope>NUCLEOTIDE SEQUENCE [LARGE SCALE GENOMIC DNA]</scope>
</reference>
<comment type="caution">
    <text evidence="2">The sequence shown here is derived from an EMBL/GenBank/DDBJ whole genome shotgun (WGS) entry which is preliminary data.</text>
</comment>
<accession>X6P5J7</accession>
<feature type="compositionally biased region" description="Basic residues" evidence="1">
    <location>
        <begin position="11"/>
        <end position="29"/>
    </location>
</feature>
<evidence type="ECO:0000256" key="1">
    <source>
        <dbReference type="SAM" id="MobiDB-lite"/>
    </source>
</evidence>
<evidence type="ECO:0000313" key="3">
    <source>
        <dbReference type="Proteomes" id="UP000023152"/>
    </source>
</evidence>
<evidence type="ECO:0000313" key="2">
    <source>
        <dbReference type="EMBL" id="ETO33373.1"/>
    </source>
</evidence>
<gene>
    <name evidence="2" type="ORF">RFI_03734</name>
</gene>
<sequence length="191" mass="22610">MGPRAGGGGGTKRKRTFEKRWRRTKRRYEKTKDVDQVLSHNTRSKSTPRGQQQKKRYKTKLKVFKQQETQKNARYYLFFFKKKKRKFANFSFLSPPPISKKKKRLKKVAQPKYTQREADACAGLGRDDQEKKTSVDTKDKIKKYQLIQEKLKRQRLHQAEKIVPLSVEAMQAQREQRFRTTGGVQMISVDQ</sequence>
<proteinExistence type="predicted"/>
<name>X6P5J7_RETFI</name>
<keyword evidence="3" id="KW-1185">Reference proteome</keyword>
<dbReference type="AlphaFoldDB" id="X6P5J7"/>
<feature type="compositionally biased region" description="Gly residues" evidence="1">
    <location>
        <begin position="1"/>
        <end position="10"/>
    </location>
</feature>
<dbReference type="Proteomes" id="UP000023152">
    <property type="component" value="Unassembled WGS sequence"/>
</dbReference>
<dbReference type="EMBL" id="ASPP01003450">
    <property type="protein sequence ID" value="ETO33373.1"/>
    <property type="molecule type" value="Genomic_DNA"/>
</dbReference>
<organism evidence="2 3">
    <name type="scientific">Reticulomyxa filosa</name>
    <dbReference type="NCBI Taxonomy" id="46433"/>
    <lineage>
        <taxon>Eukaryota</taxon>
        <taxon>Sar</taxon>
        <taxon>Rhizaria</taxon>
        <taxon>Retaria</taxon>
        <taxon>Foraminifera</taxon>
        <taxon>Monothalamids</taxon>
        <taxon>Reticulomyxidae</taxon>
        <taxon>Reticulomyxa</taxon>
    </lineage>
</organism>
<feature type="region of interest" description="Disordered" evidence="1">
    <location>
        <begin position="1"/>
        <end position="58"/>
    </location>
</feature>
<feature type="compositionally biased region" description="Polar residues" evidence="1">
    <location>
        <begin position="38"/>
        <end position="51"/>
    </location>
</feature>